<comment type="caution">
    <text evidence="5">The sequence shown here is derived from an EMBL/GenBank/DDBJ whole genome shotgun (WGS) entry which is preliminary data.</text>
</comment>
<dbReference type="EMBL" id="BAABCK010000022">
    <property type="protein sequence ID" value="GAA3724445.1"/>
    <property type="molecule type" value="Genomic_DNA"/>
</dbReference>
<evidence type="ECO:0000256" key="2">
    <source>
        <dbReference type="SAM" id="MobiDB-lite"/>
    </source>
</evidence>
<evidence type="ECO:0000256" key="1">
    <source>
        <dbReference type="ARBA" id="ARBA00093462"/>
    </source>
</evidence>
<evidence type="ECO:0000259" key="4">
    <source>
        <dbReference type="Pfam" id="PF25888"/>
    </source>
</evidence>
<evidence type="ECO:0000259" key="3">
    <source>
        <dbReference type="Pfam" id="PF07261"/>
    </source>
</evidence>
<organism evidence="5 6">
    <name type="scientific">Salinicoccus jeotgali</name>
    <dbReference type="NCBI Taxonomy" id="381634"/>
    <lineage>
        <taxon>Bacteria</taxon>
        <taxon>Bacillati</taxon>
        <taxon>Bacillota</taxon>
        <taxon>Bacilli</taxon>
        <taxon>Bacillales</taxon>
        <taxon>Staphylococcaceae</taxon>
        <taxon>Salinicoccus</taxon>
    </lineage>
</organism>
<dbReference type="Proteomes" id="UP001500920">
    <property type="component" value="Unassembled WGS sequence"/>
</dbReference>
<keyword evidence="6" id="KW-1185">Reference proteome</keyword>
<sequence length="443" mass="51340">MNFNERLKPNTEFIVYMPSSFEKSHLNIINELYLPLIGQEATISYIYLQESSNHYSKLETRLHREVMDELNMPLSGFSSILEKLEAIGLIRTFVSNNAHEDRFIYELLLPLTPDAFFKDPMLSLYLYGQVGSVAFNKKKGRLQYPPMPENFTEVTRKFTEVFHTGSGEGFEVPTETFRKENESAGPQVDLEDFDFDVLFTHLKGTRIDRAFFTKEIRMLIVKLSILFNFNAYDIKQILLPSTTQYAGIDKEQLKYEARKYYQKENKGKVPKFDGPAKQTAEDNTGKESYIEQLESINPLDRLNDIRGQRPSDNDVKLVTDIIARTSLPGGVINLLLEYVYQQKGGDLNYPYTMKIARDWEEKGIRSAKEAYESIMEYRKQRNSKKGGRKERQGEKKPAWMDKPSAKQKNDAKKGSEKKTTPAQKTAKDDPELQRMIDEFRKSR</sequence>
<evidence type="ECO:0000313" key="5">
    <source>
        <dbReference type="EMBL" id="GAA3724445.1"/>
    </source>
</evidence>
<accession>A0ABP7EYG8</accession>
<dbReference type="Pfam" id="PF07261">
    <property type="entry name" value="DnaB_2"/>
    <property type="match status" value="1"/>
</dbReference>
<feature type="region of interest" description="Disordered" evidence="2">
    <location>
        <begin position="378"/>
        <end position="443"/>
    </location>
</feature>
<proteinExistence type="inferred from homology"/>
<feature type="domain" description="DnaB/C C-terminal" evidence="3">
    <location>
        <begin position="302"/>
        <end position="373"/>
    </location>
</feature>
<evidence type="ECO:0000313" key="6">
    <source>
        <dbReference type="Proteomes" id="UP001500920"/>
    </source>
</evidence>
<reference evidence="6" key="1">
    <citation type="journal article" date="2019" name="Int. J. Syst. Evol. Microbiol.">
        <title>The Global Catalogue of Microorganisms (GCM) 10K type strain sequencing project: providing services to taxonomists for standard genome sequencing and annotation.</title>
        <authorList>
            <consortium name="The Broad Institute Genomics Platform"/>
            <consortium name="The Broad Institute Genome Sequencing Center for Infectious Disease"/>
            <person name="Wu L."/>
            <person name="Ma J."/>
        </authorList>
    </citation>
    <scope>NUCLEOTIDE SEQUENCE [LARGE SCALE GENOMIC DNA]</scope>
    <source>
        <strain evidence="6">JCM 16981</strain>
    </source>
</reference>
<feature type="compositionally biased region" description="Basic and acidic residues" evidence="2">
    <location>
        <begin position="389"/>
        <end position="443"/>
    </location>
</feature>
<feature type="domain" description="Replicative helicase loading/DNA remodeling protein DnaB N-terminal winged helix" evidence="4">
    <location>
        <begin position="8"/>
        <end position="234"/>
    </location>
</feature>
<gene>
    <name evidence="5" type="ORF">GCM10022378_13120</name>
</gene>
<dbReference type="RefSeq" id="WP_344702693.1">
    <property type="nucleotide sequence ID" value="NZ_BAABCK010000022.1"/>
</dbReference>
<dbReference type="InterPro" id="IPR006343">
    <property type="entry name" value="DnaB/C_C"/>
</dbReference>
<dbReference type="Pfam" id="PF25888">
    <property type="entry name" value="WHD_DnaB"/>
    <property type="match status" value="1"/>
</dbReference>
<comment type="similarity">
    <text evidence="1">Belongs to the DnaB/DnaD family.</text>
</comment>
<dbReference type="InterPro" id="IPR058660">
    <property type="entry name" value="WHD_DnaB"/>
</dbReference>
<name>A0ABP7EYG8_9STAP</name>
<protein>
    <submittedName>
        <fullName evidence="5">DnaD domain protein</fullName>
    </submittedName>
</protein>